<comment type="subcellular location">
    <subcellularLocation>
        <location evidence="1 13">Cell inner membrane</location>
        <topology evidence="1 13">Single-pass membrane protein</topology>
        <orientation evidence="1 13">Periplasmic side</orientation>
    </subcellularLocation>
</comment>
<dbReference type="PANTHER" id="PTHR33446">
    <property type="entry name" value="PROTEIN TONB-RELATED"/>
    <property type="match status" value="1"/>
</dbReference>
<organism evidence="16 17">
    <name type="scientific">Phytopseudomonas flavescens</name>
    <dbReference type="NCBI Taxonomy" id="29435"/>
    <lineage>
        <taxon>Bacteria</taxon>
        <taxon>Pseudomonadati</taxon>
        <taxon>Pseudomonadota</taxon>
        <taxon>Gammaproteobacteria</taxon>
        <taxon>Pseudomonadales</taxon>
        <taxon>Pseudomonadaceae</taxon>
        <taxon>Phytopseudomonas</taxon>
    </lineage>
</organism>
<dbReference type="PRINTS" id="PR01374">
    <property type="entry name" value="TONBPROTEIN"/>
</dbReference>
<dbReference type="STRING" id="29435.SAMN05216588_12538"/>
<evidence type="ECO:0000256" key="6">
    <source>
        <dbReference type="ARBA" id="ARBA00022519"/>
    </source>
</evidence>
<comment type="subunit">
    <text evidence="12">Homodimer. Forms a complex with the accessory proteins ExbB and ExbD.</text>
</comment>
<evidence type="ECO:0000313" key="16">
    <source>
        <dbReference type="EMBL" id="SDI81062.1"/>
    </source>
</evidence>
<evidence type="ECO:0000256" key="4">
    <source>
        <dbReference type="ARBA" id="ARBA00022448"/>
    </source>
</evidence>
<dbReference type="InterPro" id="IPR037682">
    <property type="entry name" value="TonB_C"/>
</dbReference>
<evidence type="ECO:0000256" key="8">
    <source>
        <dbReference type="ARBA" id="ARBA00022737"/>
    </source>
</evidence>
<dbReference type="PROSITE" id="PS52015">
    <property type="entry name" value="TONB_CTD"/>
    <property type="match status" value="1"/>
</dbReference>
<keyword evidence="5 13" id="KW-1003">Cell membrane</keyword>
<dbReference type="GO" id="GO:0055085">
    <property type="term" value="P:transmembrane transport"/>
    <property type="evidence" value="ECO:0007669"/>
    <property type="project" value="InterPro"/>
</dbReference>
<evidence type="ECO:0000256" key="7">
    <source>
        <dbReference type="ARBA" id="ARBA00022692"/>
    </source>
</evidence>
<evidence type="ECO:0000256" key="3">
    <source>
        <dbReference type="ARBA" id="ARBA00022362"/>
    </source>
</evidence>
<proteinExistence type="inferred from homology"/>
<evidence type="ECO:0000256" key="13">
    <source>
        <dbReference type="RuleBase" id="RU362123"/>
    </source>
</evidence>
<dbReference type="GO" id="GO:0015891">
    <property type="term" value="P:siderophore transport"/>
    <property type="evidence" value="ECO:0007669"/>
    <property type="project" value="InterPro"/>
</dbReference>
<feature type="domain" description="TonB C-terminal" evidence="15">
    <location>
        <begin position="184"/>
        <end position="274"/>
    </location>
</feature>
<feature type="region of interest" description="Disordered" evidence="14">
    <location>
        <begin position="111"/>
        <end position="135"/>
    </location>
</feature>
<keyword evidence="13" id="KW-0735">Signal-anchor</keyword>
<dbReference type="SUPFAM" id="SSF74653">
    <property type="entry name" value="TolA/TonB C-terminal domain"/>
    <property type="match status" value="1"/>
</dbReference>
<evidence type="ECO:0000256" key="12">
    <source>
        <dbReference type="ARBA" id="ARBA00025849"/>
    </source>
</evidence>
<keyword evidence="6 13" id="KW-0997">Cell inner membrane</keyword>
<dbReference type="GO" id="GO:0015031">
    <property type="term" value="P:protein transport"/>
    <property type="evidence" value="ECO:0007669"/>
    <property type="project" value="UniProtKB-UniRule"/>
</dbReference>
<gene>
    <name evidence="16" type="ORF">SAMN05216588_12538</name>
</gene>
<dbReference type="InterPro" id="IPR051045">
    <property type="entry name" value="TonB-dependent_transducer"/>
</dbReference>
<accession>A0A1G8NLP6</accession>
<comment type="function">
    <text evidence="13">Interacts with outer membrane receptor proteins that carry out high-affinity binding and energy dependent uptake into the periplasmic space of specific substrates. It could act to transduce energy from the cytoplasmic membrane to specific energy-requiring processes in the outer membrane, resulting in the release into the periplasm of ligands bound by these outer membrane proteins.</text>
</comment>
<dbReference type="InterPro" id="IPR006260">
    <property type="entry name" value="TonB/TolA_C"/>
</dbReference>
<keyword evidence="9 13" id="KW-0653">Protein transport</keyword>
<dbReference type="GO" id="GO:0030288">
    <property type="term" value="C:outer membrane-bounded periplasmic space"/>
    <property type="evidence" value="ECO:0007669"/>
    <property type="project" value="InterPro"/>
</dbReference>
<evidence type="ECO:0000256" key="5">
    <source>
        <dbReference type="ARBA" id="ARBA00022475"/>
    </source>
</evidence>
<dbReference type="RefSeq" id="WP_084308470.1">
    <property type="nucleotide sequence ID" value="NZ_FNDG01000025.1"/>
</dbReference>
<sequence length="274" mass="30482">MNALTLELHEPRFSWPAWREHSFALGVAVALHIGLAFVLLNLSHNAPMPPVVSAVITTQLISLPAPAVQPPPPPVAAPMPTVTAPEPAPMPMPEPLVEKPQVQKADLALKRVQQQQQEKERQQRIERDRQQQRREEALRQERVVREELQRQARLQQQQVAQARQAEVERQTAAAAAARAEAAAAASRQYLPIAKNAPDYPQRALDRKIEGECTVAYRVNAQGRVEDPQVVGDCHPLFVKPSLAAAKTFRYQPKVVNGQTVAVANVKNTFTYKIQ</sequence>
<dbReference type="EMBL" id="FNDG01000025">
    <property type="protein sequence ID" value="SDI81062.1"/>
    <property type="molecule type" value="Genomic_DNA"/>
</dbReference>
<feature type="region of interest" description="Disordered" evidence="14">
    <location>
        <begin position="72"/>
        <end position="96"/>
    </location>
</feature>
<feature type="compositionally biased region" description="Basic and acidic residues" evidence="14">
    <location>
        <begin position="117"/>
        <end position="135"/>
    </location>
</feature>
<evidence type="ECO:0000259" key="15">
    <source>
        <dbReference type="PROSITE" id="PS52015"/>
    </source>
</evidence>
<evidence type="ECO:0000313" key="17">
    <source>
        <dbReference type="Proteomes" id="UP000198606"/>
    </source>
</evidence>
<name>A0A1G8NLP6_9GAMM</name>
<evidence type="ECO:0000256" key="2">
    <source>
        <dbReference type="ARBA" id="ARBA00006555"/>
    </source>
</evidence>
<comment type="similarity">
    <text evidence="2 13">Belongs to the TonB family.</text>
</comment>
<keyword evidence="8" id="KW-0677">Repeat</keyword>
<evidence type="ECO:0000256" key="1">
    <source>
        <dbReference type="ARBA" id="ARBA00004383"/>
    </source>
</evidence>
<dbReference type="InterPro" id="IPR003538">
    <property type="entry name" value="TonB"/>
</dbReference>
<dbReference type="Proteomes" id="UP000198606">
    <property type="component" value="Unassembled WGS sequence"/>
</dbReference>
<protein>
    <recommendedName>
        <fullName evidence="3 13">Protein TonB</fullName>
    </recommendedName>
</protein>
<feature type="transmembrane region" description="Helical" evidence="13">
    <location>
        <begin position="23"/>
        <end position="42"/>
    </location>
</feature>
<keyword evidence="10 13" id="KW-1133">Transmembrane helix</keyword>
<dbReference type="PANTHER" id="PTHR33446:SF8">
    <property type="entry name" value="PROTEIN TONB"/>
    <property type="match status" value="1"/>
</dbReference>
<dbReference type="Pfam" id="PF03544">
    <property type="entry name" value="TonB_C"/>
    <property type="match status" value="1"/>
</dbReference>
<dbReference type="GO" id="GO:0031992">
    <property type="term" value="F:energy transducer activity"/>
    <property type="evidence" value="ECO:0007669"/>
    <property type="project" value="InterPro"/>
</dbReference>
<keyword evidence="7 13" id="KW-0812">Transmembrane</keyword>
<dbReference type="Gene3D" id="3.30.1150.10">
    <property type="match status" value="1"/>
</dbReference>
<evidence type="ECO:0000256" key="11">
    <source>
        <dbReference type="ARBA" id="ARBA00023136"/>
    </source>
</evidence>
<dbReference type="AlphaFoldDB" id="A0A1G8NLP6"/>
<dbReference type="GO" id="GO:0098797">
    <property type="term" value="C:plasma membrane protein complex"/>
    <property type="evidence" value="ECO:0007669"/>
    <property type="project" value="TreeGrafter"/>
</dbReference>
<reference evidence="16 17" key="1">
    <citation type="submission" date="2016-10" db="EMBL/GenBank/DDBJ databases">
        <authorList>
            <person name="de Groot N.N."/>
        </authorList>
    </citation>
    <scope>NUCLEOTIDE SEQUENCE [LARGE SCALE GENOMIC DNA]</scope>
    <source>
        <strain evidence="16 17">LMG 18387</strain>
    </source>
</reference>
<dbReference type="NCBIfam" id="TIGR01352">
    <property type="entry name" value="tonB_Cterm"/>
    <property type="match status" value="1"/>
</dbReference>
<keyword evidence="4 13" id="KW-0813">Transport</keyword>
<evidence type="ECO:0000256" key="14">
    <source>
        <dbReference type="SAM" id="MobiDB-lite"/>
    </source>
</evidence>
<evidence type="ECO:0000256" key="10">
    <source>
        <dbReference type="ARBA" id="ARBA00022989"/>
    </source>
</evidence>
<evidence type="ECO:0000256" key="9">
    <source>
        <dbReference type="ARBA" id="ARBA00022927"/>
    </source>
</evidence>
<keyword evidence="11 13" id="KW-0472">Membrane</keyword>